<comment type="caution">
    <text evidence="1">The sequence shown here is derived from an EMBL/GenBank/DDBJ whole genome shotgun (WGS) entry which is preliminary data.</text>
</comment>
<accession>A0ABT8XHM7</accession>
<gene>
    <name evidence="1" type="ORF">GB928_018835</name>
</gene>
<proteinExistence type="predicted"/>
<keyword evidence="2" id="KW-1185">Reference proteome</keyword>
<protein>
    <submittedName>
        <fullName evidence="1">Uncharacterized protein</fullName>
    </submittedName>
</protein>
<name>A0ABT8XHM7_9HYPH</name>
<dbReference type="Proteomes" id="UP001177080">
    <property type="component" value="Unassembled WGS sequence"/>
</dbReference>
<sequence>MKRLLSRFFGGETRPVTHLTVAPAARDANAEAIIKHHRTRAAEVTMVANRTSWAIRRQLAENVLSIISGDQA</sequence>
<evidence type="ECO:0000313" key="1">
    <source>
        <dbReference type="EMBL" id="MDO6123249.1"/>
    </source>
</evidence>
<evidence type="ECO:0000313" key="2">
    <source>
        <dbReference type="Proteomes" id="UP001177080"/>
    </source>
</evidence>
<organism evidence="1 2">
    <name type="scientific">Shinella curvata</name>
    <dbReference type="NCBI Taxonomy" id="1817964"/>
    <lineage>
        <taxon>Bacteria</taxon>
        <taxon>Pseudomonadati</taxon>
        <taxon>Pseudomonadota</taxon>
        <taxon>Alphaproteobacteria</taxon>
        <taxon>Hyphomicrobiales</taxon>
        <taxon>Rhizobiaceae</taxon>
        <taxon>Shinella</taxon>
    </lineage>
</organism>
<dbReference type="RefSeq" id="WP_244760871.1">
    <property type="nucleotide sequence ID" value="NZ_JALJCJ010000002.1"/>
</dbReference>
<reference evidence="1" key="1">
    <citation type="submission" date="2022-04" db="EMBL/GenBank/DDBJ databases">
        <title>Shinella lacus sp. nov., a novel member of the genus Shinella from water.</title>
        <authorList>
            <person name="Deng Y."/>
        </authorList>
    </citation>
    <scope>NUCLEOTIDE SEQUENCE</scope>
    <source>
        <strain evidence="1">JCM 31239</strain>
    </source>
</reference>
<dbReference type="EMBL" id="WHSC02000007">
    <property type="protein sequence ID" value="MDO6123249.1"/>
    <property type="molecule type" value="Genomic_DNA"/>
</dbReference>